<dbReference type="SUPFAM" id="SSF51905">
    <property type="entry name" value="FAD/NAD(P)-binding domain"/>
    <property type="match status" value="1"/>
</dbReference>
<organism evidence="1 2">
    <name type="scientific">Chlorella ohadii</name>
    <dbReference type="NCBI Taxonomy" id="2649997"/>
    <lineage>
        <taxon>Eukaryota</taxon>
        <taxon>Viridiplantae</taxon>
        <taxon>Chlorophyta</taxon>
        <taxon>core chlorophytes</taxon>
        <taxon>Trebouxiophyceae</taxon>
        <taxon>Chlorellales</taxon>
        <taxon>Chlorellaceae</taxon>
        <taxon>Chlorella clade</taxon>
        <taxon>Chlorella</taxon>
    </lineage>
</organism>
<reference evidence="1" key="1">
    <citation type="submission" date="2020-11" db="EMBL/GenBank/DDBJ databases">
        <title>Chlorella ohadii genome sequencing and assembly.</title>
        <authorList>
            <person name="Murik O."/>
            <person name="Treves H."/>
            <person name="Kedem I."/>
            <person name="Shotland Y."/>
            <person name="Kaplan A."/>
        </authorList>
    </citation>
    <scope>NUCLEOTIDE SEQUENCE</scope>
    <source>
        <strain evidence="1">1</strain>
    </source>
</reference>
<dbReference type="InterPro" id="IPR036188">
    <property type="entry name" value="FAD/NAD-bd_sf"/>
</dbReference>
<gene>
    <name evidence="1" type="ORF">COHA_008271</name>
</gene>
<keyword evidence="2" id="KW-1185">Reference proteome</keyword>
<dbReference type="PANTHER" id="PTHR32098:SF5">
    <property type="entry name" value="LYCOPENE BETA_EPSILON CYCLASE PROTEIN"/>
    <property type="match status" value="1"/>
</dbReference>
<protein>
    <submittedName>
        <fullName evidence="1">Uncharacterized protein</fullName>
    </submittedName>
</protein>
<evidence type="ECO:0000313" key="1">
    <source>
        <dbReference type="EMBL" id="KAI7837968.1"/>
    </source>
</evidence>
<sequence>MEQNQAAGAQALGAGGATSYEALKRADVAWRDLRTKTVWGPRPQFVRESGQKLGAAPEYDVVVCGGTLGIFLACSLQLRGLRVAVVERGPLAGRAQEWNISKKEMEELVELGMLSQQDVEDSISIEFNPVRVGFAGGSDLWTRDVLNLGVSPARLVAAARARFEAAGGVVLERTPLAGMVVYRNGVALQLAGGSGAGKGSGSSAENGAGAAAAAEAQQQQQQFLTARLVLDAMGNASPVVQQVRWGQKPDGVCLVVGTCARGFAPAQNTTGDVIYTCTPSQPPAAADGGGSSSGSGHAAAAEAVTNCQLFWEGFPAGSGPGDRTTYLFTYLDASPSRPSLEALLDEYWRRMPEYQGVQLEDLQVLRILFGWFPTYRGSPLAPRFSRVLQVGDASGIQSPLSFGGFGALTRHLGRLTAGVTEALEADSLDARSLALLNAYSPGLSGAWMLQRAMSIPADLRSYRTDFINKLLAGNFKAMEQLGEPTLKPFLQDVIQLGPLVRTMGKQMVTEPLMVPQILLRVGPAAMADWLLHLLGLATYTFLDWDLQKYEPVIDKLPPKPRFIMRRTLENVKFGAGKDYRL</sequence>
<dbReference type="Proteomes" id="UP001205105">
    <property type="component" value="Unassembled WGS sequence"/>
</dbReference>
<name>A0AAD5DKL6_9CHLO</name>
<accession>A0AAD5DKL6</accession>
<dbReference type="PANTHER" id="PTHR32098">
    <property type="entry name" value="LYCOPENE BETA/EPSILON CYCLASE PROTEIN"/>
    <property type="match status" value="1"/>
</dbReference>
<dbReference type="AlphaFoldDB" id="A0AAD5DKL6"/>
<comment type="caution">
    <text evidence="1">The sequence shown here is derived from an EMBL/GenBank/DDBJ whole genome shotgun (WGS) entry which is preliminary data.</text>
</comment>
<proteinExistence type="predicted"/>
<evidence type="ECO:0000313" key="2">
    <source>
        <dbReference type="Proteomes" id="UP001205105"/>
    </source>
</evidence>
<dbReference type="EMBL" id="JADXDR010000139">
    <property type="protein sequence ID" value="KAI7837968.1"/>
    <property type="molecule type" value="Genomic_DNA"/>
</dbReference>
<dbReference type="Gene3D" id="3.50.50.60">
    <property type="entry name" value="FAD/NAD(P)-binding domain"/>
    <property type="match status" value="1"/>
</dbReference>